<sequence>MISMMQMPRIRMINLRSRFIFSIVLTLLLAFVVSATVVSADAMDEMIPKDTSTNTLYNTYPSSHYSFQTVSPERHFWQIGAKANDSVSRIYDQMLSGGFLIGVQITRFFNFIAREAFTFSYMNSLIDGAEEIIQNISGIRYGTLGNGLWSGMFGVFASITLLAVLWQIVRFRFLDSLQTMISFLIALVVAFAFFTQAGTFLTFLNDTGNEVAASMYAGLAKPGGLSSSTTTGVEAISEQIWMELVMKPYGMLQFDDATAYETHTTEVDKVLRSQPWSDDRDVALKAAESDFPAVNDVRSDEQMIVLLCNAVFGSIIIGLLSFWSLATIYVRLKLLIHAMVMAVTLLASLLPGREAGLSVVRSQFLKLIGLMLMCVFTMFFLDLSLVVGHMVYNLVAVKAKAGWFAGMLLESVVIFVVFKYKDELGSVFSKAAGHIPMPAKAKSTMVDAVQRNVTRSLYNKGLSKVSGMFNKQETEGVPSSFNPSALSKSNENLNDATTASMQLRYQRQKEAAEQIAAETGQPVQYTPFVSSVNTNLRTNTKNPFRGMDKEWKEEKGRLFAVQKDGGDVRQAILSQGISEEMNDQQVAATMYANENAIRQASTFMVNRPKAVVGQLQRAGTLNQNRKLETSVNDFVMVELFQRYKVEYKTAIDTSAALGESVKHSDFVKKMDERFMEAGLTSTNQINQVMTTRKGRISYASRFESMPEFGKKKDDLLRANEAFRKATGTVEEVHRPVAPIRNPAPSSTASVLRNAPALPTATSRREAPIALTTIPVVQNKLDMSQVKLPSELKKSMDAAQEKLSKTARMEVGDRLELKAETNVHVFSTLKQRVTPEVSTNLSHLNQELEVMQRAKVGKQTAKVTKDTNQVVKKNTMTAQQTRKNLQRPIVE</sequence>
<name>A0ABS3WBV3_9BACL</name>
<feature type="transmembrane region" description="Helical" evidence="1">
    <location>
        <begin position="148"/>
        <end position="169"/>
    </location>
</feature>
<feature type="transmembrane region" description="Helical" evidence="1">
    <location>
        <begin position="304"/>
        <end position="328"/>
    </location>
</feature>
<dbReference type="RefSeq" id="WP_208848622.1">
    <property type="nucleotide sequence ID" value="NZ_JAGGDJ010000012.1"/>
</dbReference>
<dbReference type="NCBIfam" id="NF046089">
    <property type="entry name" value="CD3337_EF1877"/>
    <property type="match status" value="1"/>
</dbReference>
<feature type="transmembrane region" description="Helical" evidence="1">
    <location>
        <begin position="364"/>
        <end position="381"/>
    </location>
</feature>
<evidence type="ECO:0008006" key="4">
    <source>
        <dbReference type="Google" id="ProtNLM"/>
    </source>
</evidence>
<evidence type="ECO:0000313" key="3">
    <source>
        <dbReference type="Proteomes" id="UP000670947"/>
    </source>
</evidence>
<keyword evidence="1" id="KW-0472">Membrane</keyword>
<keyword evidence="1" id="KW-1133">Transmembrane helix</keyword>
<dbReference type="InterPro" id="IPR058112">
    <property type="entry name" value="CD3337_EF1877-like"/>
</dbReference>
<protein>
    <recommendedName>
        <fullName evidence="4">TrbL/VirB6 plasmid conjugal transfer protein</fullName>
    </recommendedName>
</protein>
<gene>
    <name evidence="2" type="ORF">I8J29_16420</name>
</gene>
<feature type="transmembrane region" description="Helical" evidence="1">
    <location>
        <begin position="401"/>
        <end position="420"/>
    </location>
</feature>
<feature type="transmembrane region" description="Helical" evidence="1">
    <location>
        <begin position="334"/>
        <end position="352"/>
    </location>
</feature>
<organism evidence="2 3">
    <name type="scientific">Paenibacillus artemisiicola</name>
    <dbReference type="NCBI Taxonomy" id="1172618"/>
    <lineage>
        <taxon>Bacteria</taxon>
        <taxon>Bacillati</taxon>
        <taxon>Bacillota</taxon>
        <taxon>Bacilli</taxon>
        <taxon>Bacillales</taxon>
        <taxon>Paenibacillaceae</taxon>
        <taxon>Paenibacillus</taxon>
    </lineage>
</organism>
<proteinExistence type="predicted"/>
<accession>A0ABS3WBV3</accession>
<comment type="caution">
    <text evidence="2">The sequence shown here is derived from an EMBL/GenBank/DDBJ whole genome shotgun (WGS) entry which is preliminary data.</text>
</comment>
<evidence type="ECO:0000256" key="1">
    <source>
        <dbReference type="SAM" id="Phobius"/>
    </source>
</evidence>
<keyword evidence="3" id="KW-1185">Reference proteome</keyword>
<reference evidence="2 3" key="1">
    <citation type="submission" date="2021-03" db="EMBL/GenBank/DDBJ databases">
        <title>Paenibacillus artemisicola MWE-103 whole genome sequence.</title>
        <authorList>
            <person name="Ham Y.J."/>
        </authorList>
    </citation>
    <scope>NUCLEOTIDE SEQUENCE [LARGE SCALE GENOMIC DNA]</scope>
    <source>
        <strain evidence="2 3">MWE-103</strain>
    </source>
</reference>
<dbReference type="Proteomes" id="UP000670947">
    <property type="component" value="Unassembled WGS sequence"/>
</dbReference>
<keyword evidence="1" id="KW-0812">Transmembrane</keyword>
<dbReference type="EMBL" id="JAGGDJ010000012">
    <property type="protein sequence ID" value="MBO7745794.1"/>
    <property type="molecule type" value="Genomic_DNA"/>
</dbReference>
<feature type="transmembrane region" description="Helical" evidence="1">
    <location>
        <begin position="181"/>
        <end position="204"/>
    </location>
</feature>
<evidence type="ECO:0000313" key="2">
    <source>
        <dbReference type="EMBL" id="MBO7745794.1"/>
    </source>
</evidence>